<protein>
    <submittedName>
        <fullName evidence="1">Protein of unassigned function</fullName>
    </submittedName>
</protein>
<dbReference type="STRING" id="693986.MOC_6020"/>
<evidence type="ECO:0000313" key="1">
    <source>
        <dbReference type="EMBL" id="AIQ93775.1"/>
    </source>
</evidence>
<keyword evidence="2" id="KW-1185">Reference proteome</keyword>
<organism evidence="1 2">
    <name type="scientific">Methylobacterium oryzae CBMB20</name>
    <dbReference type="NCBI Taxonomy" id="693986"/>
    <lineage>
        <taxon>Bacteria</taxon>
        <taxon>Pseudomonadati</taxon>
        <taxon>Pseudomonadota</taxon>
        <taxon>Alphaproteobacteria</taxon>
        <taxon>Hyphomicrobiales</taxon>
        <taxon>Methylobacteriaceae</taxon>
        <taxon>Methylobacterium</taxon>
    </lineage>
</organism>
<evidence type="ECO:0000313" key="2">
    <source>
        <dbReference type="Proteomes" id="UP000029492"/>
    </source>
</evidence>
<name>A0A089P4P5_9HYPH</name>
<accession>A0A089P4P5</accession>
<sequence>MRRAHAALILAEPRFAAADHHPPPVAAALARAKASCGSEAATHEPDVITRRAVNGSAMADVVLRLSAVPCGDDAASDGGTASCEMRVSASKKDEFVEAFDPIAFWSGSTDSRIR</sequence>
<reference evidence="1 2" key="1">
    <citation type="journal article" date="2014" name="PLoS ONE">
        <title>Genome Information of Methylobacterium oryzae, a Plant-Probiotic Methylotroph in the Phyllosphere.</title>
        <authorList>
            <person name="Kwak M.J."/>
            <person name="Jeong H."/>
            <person name="Madhaiyan M."/>
            <person name="Lee Y."/>
            <person name="Sa T.M."/>
            <person name="Oh T.K."/>
            <person name="Kim J.F."/>
        </authorList>
    </citation>
    <scope>NUCLEOTIDE SEQUENCE [LARGE SCALE GENOMIC DNA]</scope>
    <source>
        <strain evidence="1 2">CBMB20</strain>
    </source>
</reference>
<dbReference type="AlphaFoldDB" id="A0A089P4P5"/>
<dbReference type="EMBL" id="CP003811">
    <property type="protein sequence ID" value="AIQ93775.1"/>
    <property type="molecule type" value="Genomic_DNA"/>
</dbReference>
<dbReference type="RefSeq" id="WP_043760356.1">
    <property type="nucleotide sequence ID" value="NZ_CP003811.1"/>
</dbReference>
<dbReference type="KEGG" id="mor:MOC_6020"/>
<proteinExistence type="predicted"/>
<dbReference type="HOGENOM" id="CLU_2118185_0_0_5"/>
<gene>
    <name evidence="1" type="ORF">MOC_6020</name>
</gene>
<dbReference type="Proteomes" id="UP000029492">
    <property type="component" value="Chromosome"/>
</dbReference>